<proteinExistence type="predicted"/>
<feature type="compositionally biased region" description="Basic residues" evidence="3">
    <location>
        <begin position="231"/>
        <end position="241"/>
    </location>
</feature>
<comment type="caution">
    <text evidence="2">Lacks conserved residue(s) required for the propagation of feature annotation.</text>
</comment>
<dbReference type="GO" id="GO:0006355">
    <property type="term" value="P:regulation of DNA-templated transcription"/>
    <property type="evidence" value="ECO:0007669"/>
    <property type="project" value="InterPro"/>
</dbReference>
<dbReference type="SMART" id="SM00421">
    <property type="entry name" value="HTH_LUXR"/>
    <property type="match status" value="1"/>
</dbReference>
<evidence type="ECO:0000256" key="2">
    <source>
        <dbReference type="PROSITE-ProRule" id="PRU00169"/>
    </source>
</evidence>
<evidence type="ECO:0000256" key="1">
    <source>
        <dbReference type="ARBA" id="ARBA00023125"/>
    </source>
</evidence>
<dbReference type="Gene3D" id="3.40.50.2300">
    <property type="match status" value="1"/>
</dbReference>
<name>A0A0D0PQA4_KITGR</name>
<dbReference type="EMBL" id="JXZB01000002">
    <property type="protein sequence ID" value="KIQ64684.1"/>
    <property type="molecule type" value="Genomic_DNA"/>
</dbReference>
<keyword evidence="7" id="KW-1185">Reference proteome</keyword>
<dbReference type="PRINTS" id="PR00038">
    <property type="entry name" value="HTHLUXR"/>
</dbReference>
<dbReference type="SUPFAM" id="SSF52172">
    <property type="entry name" value="CheY-like"/>
    <property type="match status" value="1"/>
</dbReference>
<dbReference type="InterPro" id="IPR000792">
    <property type="entry name" value="Tscrpt_reg_LuxR_C"/>
</dbReference>
<organism evidence="6 7">
    <name type="scientific">Kitasatospora griseola</name>
    <name type="common">Streptomyces griseolosporeus</name>
    <dbReference type="NCBI Taxonomy" id="2064"/>
    <lineage>
        <taxon>Bacteria</taxon>
        <taxon>Bacillati</taxon>
        <taxon>Actinomycetota</taxon>
        <taxon>Actinomycetes</taxon>
        <taxon>Kitasatosporales</taxon>
        <taxon>Streptomycetaceae</taxon>
        <taxon>Kitasatospora</taxon>
    </lineage>
</organism>
<dbReference type="Proteomes" id="UP000032066">
    <property type="component" value="Unassembled WGS sequence"/>
</dbReference>
<evidence type="ECO:0008006" key="8">
    <source>
        <dbReference type="Google" id="ProtNLM"/>
    </source>
</evidence>
<protein>
    <recommendedName>
        <fullName evidence="8">HTH luxR-type domain-containing protein</fullName>
    </recommendedName>
</protein>
<evidence type="ECO:0000259" key="5">
    <source>
        <dbReference type="PROSITE" id="PS50110"/>
    </source>
</evidence>
<dbReference type="PROSITE" id="PS50043">
    <property type="entry name" value="HTH_LUXR_2"/>
    <property type="match status" value="1"/>
</dbReference>
<sequence length="249" mass="27062">MEPPFPGVGRPGPTPLITVLLAGKHTLLLDGLCRLLDEEDDIRVVATLDPSDQAPPVSPESVDVVVLSGDFDHLAEAAATSLRCPDSRARTVFADTSDASHRALEALGLGIAAYLPRRATPLELKSAVRAIATHSDRVIISIPRDGLRRIDNQRNNIQIPQLEIEILSMVAAALTNGQIANRLSVSEAVVKRHLRNVFRRLGAVSRLDAVNKAHEARILPAQRSEPAPLRHAPKRPSRRTHGPLVLTER</sequence>
<dbReference type="SUPFAM" id="SSF46894">
    <property type="entry name" value="C-terminal effector domain of the bipartite response regulators"/>
    <property type="match status" value="1"/>
</dbReference>
<dbReference type="InterPro" id="IPR011006">
    <property type="entry name" value="CheY-like_superfamily"/>
</dbReference>
<dbReference type="STRING" id="2064.TR51_10790"/>
<dbReference type="InterPro" id="IPR039420">
    <property type="entry name" value="WalR-like"/>
</dbReference>
<dbReference type="PROSITE" id="PS50110">
    <property type="entry name" value="RESPONSE_REGULATORY"/>
    <property type="match status" value="1"/>
</dbReference>
<accession>A0A0D0PQA4</accession>
<feature type="domain" description="Response regulatory" evidence="5">
    <location>
        <begin position="18"/>
        <end position="132"/>
    </location>
</feature>
<dbReference type="InterPro" id="IPR001789">
    <property type="entry name" value="Sig_transdc_resp-reg_receiver"/>
</dbReference>
<dbReference type="AlphaFoldDB" id="A0A0D0PQA4"/>
<gene>
    <name evidence="6" type="ORF">TR51_10790</name>
</gene>
<evidence type="ECO:0000256" key="3">
    <source>
        <dbReference type="SAM" id="MobiDB-lite"/>
    </source>
</evidence>
<evidence type="ECO:0000259" key="4">
    <source>
        <dbReference type="PROSITE" id="PS50043"/>
    </source>
</evidence>
<dbReference type="InterPro" id="IPR016032">
    <property type="entry name" value="Sig_transdc_resp-reg_C-effctor"/>
</dbReference>
<comment type="caution">
    <text evidence="6">The sequence shown here is derived from an EMBL/GenBank/DDBJ whole genome shotgun (WGS) entry which is preliminary data.</text>
</comment>
<dbReference type="GO" id="GO:0003677">
    <property type="term" value="F:DNA binding"/>
    <property type="evidence" value="ECO:0007669"/>
    <property type="project" value="UniProtKB-KW"/>
</dbReference>
<dbReference type="Pfam" id="PF00196">
    <property type="entry name" value="GerE"/>
    <property type="match status" value="1"/>
</dbReference>
<evidence type="ECO:0000313" key="7">
    <source>
        <dbReference type="Proteomes" id="UP000032066"/>
    </source>
</evidence>
<reference evidence="6 7" key="1">
    <citation type="submission" date="2015-02" db="EMBL/GenBank/DDBJ databases">
        <title>Draft genome sequence of Kitasatospora griseola MF730-N6, a bafilomycin, terpentecin and satosporin producer.</title>
        <authorList>
            <person name="Arens J.C."/>
            <person name="Haltli B."/>
            <person name="Kerr R.G."/>
        </authorList>
    </citation>
    <scope>NUCLEOTIDE SEQUENCE [LARGE SCALE GENOMIC DNA]</scope>
    <source>
        <strain evidence="6 7">MF730-N6</strain>
    </source>
</reference>
<dbReference type="GO" id="GO:0000160">
    <property type="term" value="P:phosphorelay signal transduction system"/>
    <property type="evidence" value="ECO:0007669"/>
    <property type="project" value="InterPro"/>
</dbReference>
<dbReference type="CDD" id="cd06170">
    <property type="entry name" value="LuxR_C_like"/>
    <property type="match status" value="1"/>
</dbReference>
<feature type="region of interest" description="Disordered" evidence="3">
    <location>
        <begin position="217"/>
        <end position="249"/>
    </location>
</feature>
<feature type="domain" description="HTH luxR-type" evidence="4">
    <location>
        <begin position="152"/>
        <end position="217"/>
    </location>
</feature>
<evidence type="ECO:0000313" key="6">
    <source>
        <dbReference type="EMBL" id="KIQ64684.1"/>
    </source>
</evidence>
<keyword evidence="1" id="KW-0238">DNA-binding</keyword>
<dbReference type="PATRIC" id="fig|2064.6.peg.2311"/>
<dbReference type="PANTHER" id="PTHR43214">
    <property type="entry name" value="TWO-COMPONENT RESPONSE REGULATOR"/>
    <property type="match status" value="1"/>
</dbReference>